<dbReference type="EMBL" id="CP086136">
    <property type="protein sequence ID" value="UEM11752.1"/>
    <property type="molecule type" value="Genomic_DNA"/>
</dbReference>
<dbReference type="AlphaFoldDB" id="A0A939MI97"/>
<accession>A0A939MI97</accession>
<keyword evidence="1" id="KW-0812">Transmembrane</keyword>
<evidence type="ECO:0000313" key="2">
    <source>
        <dbReference type="EMBL" id="MBO1868235.1"/>
    </source>
</evidence>
<dbReference type="EMBL" id="JAGEMI010000001">
    <property type="protein sequence ID" value="MBO1868235.1"/>
    <property type="molecule type" value="Genomic_DNA"/>
</dbReference>
<evidence type="ECO:0000313" key="4">
    <source>
        <dbReference type="Proteomes" id="UP000664702"/>
    </source>
</evidence>
<protein>
    <submittedName>
        <fullName evidence="2">Uncharacterized protein</fullName>
    </submittedName>
</protein>
<gene>
    <name evidence="3" type="ORF">J4G43_046095</name>
    <name evidence="2" type="ORF">J4G43_47815</name>
</gene>
<proteinExistence type="predicted"/>
<keyword evidence="1" id="KW-1133">Transmembrane helix</keyword>
<reference evidence="2" key="1">
    <citation type="submission" date="2021-03" db="EMBL/GenBank/DDBJ databases">
        <title>Whole Genome Sequence of Bradyrhizobium sp. Strain 144S4.</title>
        <authorList>
            <person name="Bromfield E.S.P."/>
            <person name="Cloutier S."/>
        </authorList>
    </citation>
    <scope>NUCLEOTIDE SEQUENCE [LARGE SCALE GENOMIC DNA]</scope>
    <source>
        <strain evidence="2">144S4</strain>
    </source>
</reference>
<dbReference type="Proteomes" id="UP000664702">
    <property type="component" value="Chromosome"/>
</dbReference>
<dbReference type="RefSeq" id="WP_208088787.1">
    <property type="nucleotide sequence ID" value="NZ_CP086136.1"/>
</dbReference>
<reference evidence="3 4" key="2">
    <citation type="journal article" date="2022" name="Int. J. Syst. Evol. Microbiol.">
        <title>Strains of Bradyrhizobium barranii sp. nov. associated with legumes native to Canada are symbionts of soybeans and belong to different subspecies (subsp. barranii subsp. nov. and subsp. apii subsp. nov.) and symbiovars (sv. glycinearum and sv. septentrionale).</title>
        <authorList>
            <person name="Bromfield E.S.P."/>
            <person name="Cloutier S."/>
            <person name="Wasai-Hara S."/>
            <person name="Minamisawa K."/>
        </authorList>
    </citation>
    <scope>NUCLEOTIDE SEQUENCE [LARGE SCALE GENOMIC DNA]</scope>
    <source>
        <strain evidence="3 4">144S4</strain>
    </source>
</reference>
<sequence length="350" mass="39285">MAALGSMAAWCTHRTGQDGASAEIHFNYWRVAQRGGFFRSATPSRDFAEVGALVANPQKIESIRIFLPFELSDRDLLDCGPHFKSVEIAQGIFNEALTCNSAGPPGPARVELLKDGEPFCRVYLFPTQDNRIDASQISLKPQGGGALITVTRQAIDEICHQLPERCPAYIRLRAFLPEKQPSPFVEVTSPHDRFFQSGFDEIECVDFRLNEARTLPHRIESLMRTPVPEHPVPLTRIAFLTAIPVAAELTGTSIATHKNRVLERQIWEKYIGDKLPISMMVYHWRNHTNPVGDFSAFVKLRIRRSSLKIVLTYLLLAFVFGVFGNLAASRIDSWLGSPINNVVSDKENRK</sequence>
<keyword evidence="1" id="KW-0472">Membrane</keyword>
<organism evidence="2">
    <name type="scientific">Bradyrhizobium barranii subsp. barranii</name>
    <dbReference type="NCBI Taxonomy" id="2823807"/>
    <lineage>
        <taxon>Bacteria</taxon>
        <taxon>Pseudomonadati</taxon>
        <taxon>Pseudomonadota</taxon>
        <taxon>Alphaproteobacteria</taxon>
        <taxon>Hyphomicrobiales</taxon>
        <taxon>Nitrobacteraceae</taxon>
        <taxon>Bradyrhizobium</taxon>
        <taxon>Bradyrhizobium barranii</taxon>
    </lineage>
</organism>
<dbReference type="KEGG" id="bban:J4G43_046095"/>
<feature type="transmembrane region" description="Helical" evidence="1">
    <location>
        <begin position="309"/>
        <end position="328"/>
    </location>
</feature>
<name>A0A939MI97_9BRAD</name>
<evidence type="ECO:0000313" key="3">
    <source>
        <dbReference type="EMBL" id="UEM11752.1"/>
    </source>
</evidence>
<evidence type="ECO:0000256" key="1">
    <source>
        <dbReference type="SAM" id="Phobius"/>
    </source>
</evidence>